<dbReference type="GO" id="GO:0039666">
    <property type="term" value="P:virion attachment to host cell pilus"/>
    <property type="evidence" value="ECO:0007669"/>
    <property type="project" value="UniProtKB-KW"/>
</dbReference>
<dbReference type="GO" id="GO:0044423">
    <property type="term" value="C:virion component"/>
    <property type="evidence" value="ECO:0007669"/>
    <property type="project" value="UniProtKB-KW"/>
</dbReference>
<keyword evidence="5" id="KW-1175">Viral attachment to host cell pilus</keyword>
<evidence type="ECO:0000256" key="4">
    <source>
        <dbReference type="ARBA" id="ARBA00022844"/>
    </source>
</evidence>
<evidence type="ECO:0000256" key="1">
    <source>
        <dbReference type="ARBA" id="ARBA00004328"/>
    </source>
</evidence>
<evidence type="ECO:0000313" key="8">
    <source>
        <dbReference type="EMBL" id="QDH88085.1"/>
    </source>
</evidence>
<gene>
    <name evidence="8" type="ORF">H2Bulk35476_000004</name>
</gene>
<organism evidence="8">
    <name type="scientific">Leviviridae sp</name>
    <dbReference type="NCBI Taxonomy" id="2027243"/>
    <lineage>
        <taxon>Viruses</taxon>
        <taxon>Riboviria</taxon>
        <taxon>Orthornavirae</taxon>
        <taxon>Lenarviricota</taxon>
        <taxon>Leviviricetes</taxon>
        <taxon>Norzivirales</taxon>
        <taxon>Fiersviridae</taxon>
    </lineage>
</organism>
<keyword evidence="6" id="KW-1160">Virus entry into host cell</keyword>
<proteinExistence type="inferred from homology"/>
<dbReference type="EMBL" id="MN033830">
    <property type="protein sequence ID" value="QDH88085.1"/>
    <property type="molecule type" value="Genomic_RNA"/>
</dbReference>
<name>A0A514D393_9VIRU</name>
<comment type="subcellular location">
    <subcellularLocation>
        <location evidence="1">Virion</location>
    </subcellularLocation>
</comment>
<dbReference type="Pfam" id="PF03863">
    <property type="entry name" value="Phage_mat-A"/>
    <property type="match status" value="1"/>
</dbReference>
<evidence type="ECO:0000256" key="3">
    <source>
        <dbReference type="ARBA" id="ARBA00022804"/>
    </source>
</evidence>
<accession>A0A514D393</accession>
<evidence type="ECO:0008006" key="9">
    <source>
        <dbReference type="Google" id="ProtNLM"/>
    </source>
</evidence>
<evidence type="ECO:0000256" key="5">
    <source>
        <dbReference type="ARBA" id="ARBA00023104"/>
    </source>
</evidence>
<keyword evidence="4" id="KW-0946">Virion</keyword>
<comment type="similarity">
    <text evidence="7">Belongs to the Leviviricetes maturation protein family.</text>
</comment>
<evidence type="ECO:0000256" key="6">
    <source>
        <dbReference type="ARBA" id="ARBA00023296"/>
    </source>
</evidence>
<keyword evidence="3" id="KW-1161">Viral attachment to host cell</keyword>
<protein>
    <recommendedName>
        <fullName evidence="9">Maturation</fullName>
    </recommendedName>
</protein>
<dbReference type="InterPro" id="IPR005563">
    <property type="entry name" value="A_protein"/>
</dbReference>
<reference evidence="8" key="1">
    <citation type="submission" date="2019-05" db="EMBL/GenBank/DDBJ databases">
        <title>Metatranscriptomic reconstruction reveals RNA viruses with the potential to shape carbon cycling in soil.</title>
        <authorList>
            <person name="Starr E.P."/>
            <person name="Nuccio E."/>
            <person name="Pett-Ridge J."/>
            <person name="Banfield J.F."/>
            <person name="Firestone M.K."/>
        </authorList>
    </citation>
    <scope>NUCLEOTIDE SEQUENCE</scope>
    <source>
        <strain evidence="8">H2_Bulk_35_scaffold_476</strain>
    </source>
</reference>
<keyword evidence="2" id="KW-0945">Host-virus interaction</keyword>
<sequence length="362" mass="41467">MPSKTTRSNLLFFPIGSTRPRPRLARVNASNWVYKPGTKIPDLSKQNPHSFMNDFCDFAFINNDNDAAYFGLPWPEENTIRYGGNTTKATNQALARFNGKLRKGSASLGITLAQMGKTAQGIEQRLRTVNQLAESAYHRHKRNAKKVYQLRRQREPLAGQVLEYEYGWKPFFDDIKAGMEVLSGDTDPPVIVKARGLDNHKDVLWNPNSFTETAREGEFFCTYAGSVRVTNPNLWLLNKLGVLNPVGILWDAIPWSFLVGMVVNVNQVIQSYTNEIGLEVSNRSFTRTFDSRTHTRIWNNARRDILWGENRITQRYKTREVGTIPKVEWMVKTPNLDWEGVLTMSALLVQRFKKLDNLIRVL</sequence>
<evidence type="ECO:0000256" key="7">
    <source>
        <dbReference type="ARBA" id="ARBA00035110"/>
    </source>
</evidence>
<evidence type="ECO:0000256" key="2">
    <source>
        <dbReference type="ARBA" id="ARBA00022581"/>
    </source>
</evidence>